<dbReference type="Pfam" id="PF00059">
    <property type="entry name" value="Lectin_C"/>
    <property type="match status" value="2"/>
</dbReference>
<reference evidence="4 5" key="1">
    <citation type="submission" date="2015-12" db="EMBL/GenBank/DDBJ databases">
        <title>The genome of Folsomia candida.</title>
        <authorList>
            <person name="Faddeeva A."/>
            <person name="Derks M.F."/>
            <person name="Anvar Y."/>
            <person name="Smit S."/>
            <person name="Van Straalen N."/>
            <person name="Roelofs D."/>
        </authorList>
    </citation>
    <scope>NUCLEOTIDE SEQUENCE [LARGE SCALE GENOMIC DNA]</scope>
    <source>
        <strain evidence="4 5">VU population</strain>
        <tissue evidence="4">Whole body</tissue>
    </source>
</reference>
<dbReference type="InterPro" id="IPR016187">
    <property type="entry name" value="CTDL_fold"/>
</dbReference>
<organism evidence="4 5">
    <name type="scientific">Folsomia candida</name>
    <name type="common">Springtail</name>
    <dbReference type="NCBI Taxonomy" id="158441"/>
    <lineage>
        <taxon>Eukaryota</taxon>
        <taxon>Metazoa</taxon>
        <taxon>Ecdysozoa</taxon>
        <taxon>Arthropoda</taxon>
        <taxon>Hexapoda</taxon>
        <taxon>Collembola</taxon>
        <taxon>Entomobryomorpha</taxon>
        <taxon>Isotomoidea</taxon>
        <taxon>Isotomidae</taxon>
        <taxon>Proisotominae</taxon>
        <taxon>Folsomia</taxon>
    </lineage>
</organism>
<dbReference type="CDD" id="cd00037">
    <property type="entry name" value="CLECT"/>
    <property type="match status" value="2"/>
</dbReference>
<dbReference type="PANTHER" id="PTHR22799">
    <property type="entry name" value="TETRANECTIN-RELATED"/>
    <property type="match status" value="1"/>
</dbReference>
<dbReference type="OrthoDB" id="6336996at2759"/>
<dbReference type="EMBL" id="LNIX01000022">
    <property type="protein sequence ID" value="OXA43522.1"/>
    <property type="molecule type" value="Genomic_DNA"/>
</dbReference>
<feature type="domain" description="C-type lectin" evidence="3">
    <location>
        <begin position="203"/>
        <end position="315"/>
    </location>
</feature>
<keyword evidence="5" id="KW-1185">Reference proteome</keyword>
<evidence type="ECO:0000313" key="4">
    <source>
        <dbReference type="EMBL" id="OXA43522.1"/>
    </source>
</evidence>
<evidence type="ECO:0000259" key="3">
    <source>
        <dbReference type="PROSITE" id="PS50041"/>
    </source>
</evidence>
<gene>
    <name evidence="4" type="ORF">Fcan01_21830</name>
</gene>
<dbReference type="InterPro" id="IPR016186">
    <property type="entry name" value="C-type_lectin-like/link_sf"/>
</dbReference>
<dbReference type="PANTHER" id="PTHR22799:SF6">
    <property type="entry name" value="C-TYPE LECTIN DOMAIN FAMILY 4 MEMBER M-LIKE"/>
    <property type="match status" value="1"/>
</dbReference>
<dbReference type="GO" id="GO:0030246">
    <property type="term" value="F:carbohydrate binding"/>
    <property type="evidence" value="ECO:0007669"/>
    <property type="project" value="UniProtKB-KW"/>
</dbReference>
<dbReference type="InterPro" id="IPR001304">
    <property type="entry name" value="C-type_lectin-like"/>
</dbReference>
<sequence length="373" mass="41361">MTKLYKQVRWLNAFNVCNQLEGRLVAPMNPELDDNLREFLVVQNFTGRIWLGARVTGGRWIWETNNVPMSWSNFRNEANCDSTSAEVCLEGRTPSETEPGWDWCGRQCDTELPFVCQFECEVTITTPTTTVVTTTARPISTSTTTVVPISTSSTTPVSISTSTSATTISTSTTPVPISTTPTTIQTTLTTTTLTTTPPPFAPYVLMNSTNNWLAAFEECNRLGGGLVTPMNPELDNKLREFLITQDFTGTLWLGARVTDGIWKWETNNVPMSWSNFENGPNCRAPNVEHCLEGRRNLTWRWCGVPCTGILNFVCQFDPAVTTRTTPSTTPSTFQPEPSSSEGKGLSGRNELKFVLAALLVPISCWFSIMDLSY</sequence>
<protein>
    <recommendedName>
        <fullName evidence="3">C-type lectin domain-containing protein</fullName>
    </recommendedName>
</protein>
<feature type="compositionally biased region" description="Low complexity" evidence="2">
    <location>
        <begin position="322"/>
        <end position="340"/>
    </location>
</feature>
<dbReference type="InterPro" id="IPR051663">
    <property type="entry name" value="CLec_Tetranectin-domain"/>
</dbReference>
<evidence type="ECO:0000313" key="5">
    <source>
        <dbReference type="Proteomes" id="UP000198287"/>
    </source>
</evidence>
<dbReference type="SMART" id="SM00034">
    <property type="entry name" value="CLECT"/>
    <property type="match status" value="2"/>
</dbReference>
<dbReference type="Proteomes" id="UP000198287">
    <property type="component" value="Unassembled WGS sequence"/>
</dbReference>
<feature type="domain" description="C-type lectin" evidence="3">
    <location>
        <begin position="10"/>
        <end position="117"/>
    </location>
</feature>
<dbReference type="PROSITE" id="PS50041">
    <property type="entry name" value="C_TYPE_LECTIN_2"/>
    <property type="match status" value="2"/>
</dbReference>
<name>A0A226DDC0_FOLCA</name>
<dbReference type="AlphaFoldDB" id="A0A226DDC0"/>
<comment type="caution">
    <text evidence="4">The sequence shown here is derived from an EMBL/GenBank/DDBJ whole genome shotgun (WGS) entry which is preliminary data.</text>
</comment>
<accession>A0A226DDC0</accession>
<dbReference type="Gene3D" id="3.10.100.10">
    <property type="entry name" value="Mannose-Binding Protein A, subunit A"/>
    <property type="match status" value="2"/>
</dbReference>
<feature type="region of interest" description="Disordered" evidence="2">
    <location>
        <begin position="322"/>
        <end position="345"/>
    </location>
</feature>
<evidence type="ECO:0000256" key="1">
    <source>
        <dbReference type="ARBA" id="ARBA00022734"/>
    </source>
</evidence>
<keyword evidence="1" id="KW-0430">Lectin</keyword>
<evidence type="ECO:0000256" key="2">
    <source>
        <dbReference type="SAM" id="MobiDB-lite"/>
    </source>
</evidence>
<dbReference type="SUPFAM" id="SSF56436">
    <property type="entry name" value="C-type lectin-like"/>
    <property type="match status" value="2"/>
</dbReference>
<proteinExistence type="predicted"/>